<evidence type="ECO:0000259" key="11">
    <source>
        <dbReference type="PROSITE" id="PS50198"/>
    </source>
</evidence>
<dbReference type="PROSITE" id="PS50198">
    <property type="entry name" value="PPIC_PPIASE_2"/>
    <property type="match status" value="1"/>
</dbReference>
<dbReference type="SUPFAM" id="SSF54534">
    <property type="entry name" value="FKBP-like"/>
    <property type="match status" value="1"/>
</dbReference>
<sequence length="332" mass="34774">MRSTALILPLLLAAAPLLAQPGLAQSGQAQTGQAQTGQAQPGTPPGAAAPQAAPGTPAGQPAGNPVVARVEQEEIRLSDVQAAIGELPPELRGAPGPMLFPLVLDQLIAQKALVAAARAQGLDKDAAVQAAIRRAEEEQLQQALLRREIAPALTEEALRARYQKEIAGKPGEEEVHARHILTATEAEARAALAEVRKPNADFAAVAKQRSTGPGTQQGGDLGFFKKSDMVPEFAEAAFGLKAGEISREPVKSPFGWHVIKVEARRMAPAPSFEESAESLRQAAFEEAVNAAVEEVQAKAKIERFNMDGSPRASTPAPSLLDGAAPPAGQPRR</sequence>
<dbReference type="Pfam" id="PF00639">
    <property type="entry name" value="Rotamase"/>
    <property type="match status" value="1"/>
</dbReference>
<protein>
    <recommendedName>
        <fullName evidence="4">Parvulin-like PPIase</fullName>
        <ecNumber evidence="3">5.2.1.8</ecNumber>
    </recommendedName>
    <alternativeName>
        <fullName evidence="6">Peptidyl-prolyl cis-trans isomerase plp</fullName>
    </alternativeName>
    <alternativeName>
        <fullName evidence="7">Rotamase plp</fullName>
    </alternativeName>
</protein>
<dbReference type="InterPro" id="IPR046357">
    <property type="entry name" value="PPIase_dom_sf"/>
</dbReference>
<dbReference type="RefSeq" id="WP_109516339.1">
    <property type="nucleotide sequence ID" value="NZ_PDOA01000003.1"/>
</dbReference>
<evidence type="ECO:0000256" key="1">
    <source>
        <dbReference type="ARBA" id="ARBA00000971"/>
    </source>
</evidence>
<keyword evidence="13" id="KW-1185">Reference proteome</keyword>
<dbReference type="InterPro" id="IPR027304">
    <property type="entry name" value="Trigger_fact/SurA_dom_sf"/>
</dbReference>
<feature type="region of interest" description="Disordered" evidence="9">
    <location>
        <begin position="26"/>
        <end position="65"/>
    </location>
</feature>
<dbReference type="Proteomes" id="UP000245048">
    <property type="component" value="Unassembled WGS sequence"/>
</dbReference>
<dbReference type="OrthoDB" id="14196at2"/>
<organism evidence="12 13">
    <name type="scientific">Teichococcus aestuarii</name>
    <dbReference type="NCBI Taxonomy" id="568898"/>
    <lineage>
        <taxon>Bacteria</taxon>
        <taxon>Pseudomonadati</taxon>
        <taxon>Pseudomonadota</taxon>
        <taxon>Alphaproteobacteria</taxon>
        <taxon>Acetobacterales</taxon>
        <taxon>Roseomonadaceae</taxon>
        <taxon>Roseomonas</taxon>
    </lineage>
</organism>
<evidence type="ECO:0000256" key="2">
    <source>
        <dbReference type="ARBA" id="ARBA00007656"/>
    </source>
</evidence>
<dbReference type="PANTHER" id="PTHR47245">
    <property type="entry name" value="PEPTIDYLPROLYL ISOMERASE"/>
    <property type="match status" value="1"/>
</dbReference>
<comment type="caution">
    <text evidence="12">The sequence shown here is derived from an EMBL/GenBank/DDBJ whole genome shotgun (WGS) entry which is preliminary data.</text>
</comment>
<feature type="compositionally biased region" description="Low complexity" evidence="9">
    <location>
        <begin position="26"/>
        <end position="63"/>
    </location>
</feature>
<keyword evidence="8 12" id="KW-0413">Isomerase</keyword>
<evidence type="ECO:0000313" key="13">
    <source>
        <dbReference type="Proteomes" id="UP000245048"/>
    </source>
</evidence>
<dbReference type="EMBL" id="PDOA01000003">
    <property type="protein sequence ID" value="PWC29767.1"/>
    <property type="molecule type" value="Genomic_DNA"/>
</dbReference>
<dbReference type="InterPro" id="IPR050245">
    <property type="entry name" value="PrsA_foldase"/>
</dbReference>
<evidence type="ECO:0000256" key="9">
    <source>
        <dbReference type="SAM" id="MobiDB-lite"/>
    </source>
</evidence>
<feature type="chain" id="PRO_5015476827" description="Parvulin-like PPIase" evidence="10">
    <location>
        <begin position="20"/>
        <end position="332"/>
    </location>
</feature>
<dbReference type="PANTHER" id="PTHR47245:SF2">
    <property type="entry name" value="PEPTIDYL-PROLYL CIS-TRANS ISOMERASE HP_0175-RELATED"/>
    <property type="match status" value="1"/>
</dbReference>
<dbReference type="SUPFAM" id="SSF109998">
    <property type="entry name" value="Triger factor/SurA peptide-binding domain-like"/>
    <property type="match status" value="1"/>
</dbReference>
<evidence type="ECO:0000256" key="10">
    <source>
        <dbReference type="SAM" id="SignalP"/>
    </source>
</evidence>
<keyword evidence="10" id="KW-0732">Signal</keyword>
<evidence type="ECO:0000313" key="12">
    <source>
        <dbReference type="EMBL" id="PWC29767.1"/>
    </source>
</evidence>
<reference evidence="13" key="1">
    <citation type="submission" date="2017-10" db="EMBL/GenBank/DDBJ databases">
        <authorList>
            <person name="Toshchakov S.V."/>
            <person name="Goeva M.A."/>
        </authorList>
    </citation>
    <scope>NUCLEOTIDE SEQUENCE [LARGE SCALE GENOMIC DNA]</scope>
    <source>
        <strain evidence="13">JR1/69-1-13</strain>
    </source>
</reference>
<name>A0A2U1V769_9PROT</name>
<evidence type="ECO:0000256" key="3">
    <source>
        <dbReference type="ARBA" id="ARBA00013194"/>
    </source>
</evidence>
<evidence type="ECO:0000256" key="4">
    <source>
        <dbReference type="ARBA" id="ARBA00018370"/>
    </source>
</evidence>
<dbReference type="EC" id="5.2.1.8" evidence="3"/>
<evidence type="ECO:0000256" key="7">
    <source>
        <dbReference type="ARBA" id="ARBA00031484"/>
    </source>
</evidence>
<dbReference type="AlphaFoldDB" id="A0A2U1V769"/>
<proteinExistence type="inferred from homology"/>
<dbReference type="Gene3D" id="3.10.50.40">
    <property type="match status" value="1"/>
</dbReference>
<accession>A0A2U1V769</accession>
<feature type="region of interest" description="Disordered" evidence="9">
    <location>
        <begin position="302"/>
        <end position="332"/>
    </location>
</feature>
<evidence type="ECO:0000256" key="6">
    <source>
        <dbReference type="ARBA" id="ARBA00030642"/>
    </source>
</evidence>
<dbReference type="InterPro" id="IPR000297">
    <property type="entry name" value="PPIase_PpiC"/>
</dbReference>
<dbReference type="GO" id="GO:0003755">
    <property type="term" value="F:peptidyl-prolyl cis-trans isomerase activity"/>
    <property type="evidence" value="ECO:0007669"/>
    <property type="project" value="UniProtKB-KW"/>
</dbReference>
<keyword evidence="5 8" id="KW-0697">Rotamase</keyword>
<comment type="catalytic activity">
    <reaction evidence="1">
        <text>[protein]-peptidylproline (omega=180) = [protein]-peptidylproline (omega=0)</text>
        <dbReference type="Rhea" id="RHEA:16237"/>
        <dbReference type="Rhea" id="RHEA-COMP:10747"/>
        <dbReference type="Rhea" id="RHEA-COMP:10748"/>
        <dbReference type="ChEBI" id="CHEBI:83833"/>
        <dbReference type="ChEBI" id="CHEBI:83834"/>
        <dbReference type="EC" id="5.2.1.8"/>
    </reaction>
</comment>
<evidence type="ECO:0000256" key="8">
    <source>
        <dbReference type="PROSITE-ProRule" id="PRU00278"/>
    </source>
</evidence>
<evidence type="ECO:0000256" key="5">
    <source>
        <dbReference type="ARBA" id="ARBA00023110"/>
    </source>
</evidence>
<comment type="similarity">
    <text evidence="2">Belongs to the PpiC/parvulin rotamase family.</text>
</comment>
<feature type="domain" description="PpiC" evidence="11">
    <location>
        <begin position="172"/>
        <end position="263"/>
    </location>
</feature>
<feature type="signal peptide" evidence="10">
    <location>
        <begin position="1"/>
        <end position="19"/>
    </location>
</feature>
<gene>
    <name evidence="12" type="ORF">CR165_07515</name>
</gene>